<dbReference type="InterPro" id="IPR010982">
    <property type="entry name" value="Lambda_DNA-bd_dom_sf"/>
</dbReference>
<dbReference type="InterPro" id="IPR000843">
    <property type="entry name" value="HTH_LacI"/>
</dbReference>
<dbReference type="OrthoDB" id="9784962at2"/>
<keyword evidence="4" id="KW-0804">Transcription</keyword>
<dbReference type="Proteomes" id="UP000245380">
    <property type="component" value="Unassembled WGS sequence"/>
</dbReference>
<evidence type="ECO:0000256" key="4">
    <source>
        <dbReference type="ARBA" id="ARBA00023163"/>
    </source>
</evidence>
<keyword evidence="3" id="KW-0238">DNA-binding</keyword>
<keyword evidence="7" id="KW-1185">Reference proteome</keyword>
<dbReference type="GO" id="GO:0000976">
    <property type="term" value="F:transcription cis-regulatory region binding"/>
    <property type="evidence" value="ECO:0007669"/>
    <property type="project" value="TreeGrafter"/>
</dbReference>
<dbReference type="InterPro" id="IPR046335">
    <property type="entry name" value="LacI/GalR-like_sensor"/>
</dbReference>
<dbReference type="PANTHER" id="PTHR30146">
    <property type="entry name" value="LACI-RELATED TRANSCRIPTIONAL REPRESSOR"/>
    <property type="match status" value="1"/>
</dbReference>
<comment type="caution">
    <text evidence="6">The sequence shown here is derived from an EMBL/GenBank/DDBJ whole genome shotgun (WGS) entry which is preliminary data.</text>
</comment>
<gene>
    <name evidence="6" type="ORF">BM613_00105</name>
</gene>
<accession>A0A2U3DCP5</accession>
<evidence type="ECO:0000259" key="5">
    <source>
        <dbReference type="PROSITE" id="PS50932"/>
    </source>
</evidence>
<dbReference type="CDD" id="cd01392">
    <property type="entry name" value="HTH_LacI"/>
    <property type="match status" value="1"/>
</dbReference>
<feature type="domain" description="HTH lacI-type" evidence="5">
    <location>
        <begin position="3"/>
        <end position="57"/>
    </location>
</feature>
<dbReference type="RefSeq" id="WP_109429134.1">
    <property type="nucleotide sequence ID" value="NZ_MPDK01000001.1"/>
</dbReference>
<dbReference type="PROSITE" id="PS00356">
    <property type="entry name" value="HTH_LACI_1"/>
    <property type="match status" value="1"/>
</dbReference>
<dbReference type="GO" id="GO:0003700">
    <property type="term" value="F:DNA-binding transcription factor activity"/>
    <property type="evidence" value="ECO:0007669"/>
    <property type="project" value="TreeGrafter"/>
</dbReference>
<dbReference type="FunFam" id="1.10.260.40:FF:000002">
    <property type="entry name" value="HTH-type transcriptional repressor PurR"/>
    <property type="match status" value="1"/>
</dbReference>
<evidence type="ECO:0000256" key="1">
    <source>
        <dbReference type="ARBA" id="ARBA00019435"/>
    </source>
</evidence>
<dbReference type="SUPFAM" id="SSF53822">
    <property type="entry name" value="Periplasmic binding protein-like I"/>
    <property type="match status" value="1"/>
</dbReference>
<evidence type="ECO:0000256" key="3">
    <source>
        <dbReference type="ARBA" id="ARBA00023125"/>
    </source>
</evidence>
<evidence type="ECO:0000256" key="2">
    <source>
        <dbReference type="ARBA" id="ARBA00023015"/>
    </source>
</evidence>
<dbReference type="SMART" id="SM00354">
    <property type="entry name" value="HTH_LACI"/>
    <property type="match status" value="1"/>
</dbReference>
<dbReference type="Pfam" id="PF00356">
    <property type="entry name" value="LacI"/>
    <property type="match status" value="1"/>
</dbReference>
<dbReference type="Pfam" id="PF13377">
    <property type="entry name" value="Peripla_BP_3"/>
    <property type="match status" value="1"/>
</dbReference>
<proteinExistence type="predicted"/>
<dbReference type="PROSITE" id="PS50932">
    <property type="entry name" value="HTH_LACI_2"/>
    <property type="match status" value="1"/>
</dbReference>
<name>A0A2U3DCP5_SULT2</name>
<dbReference type="AlphaFoldDB" id="A0A2U3DCP5"/>
<dbReference type="PRINTS" id="PR00036">
    <property type="entry name" value="HTHLACI"/>
</dbReference>
<dbReference type="Gene3D" id="1.10.260.40">
    <property type="entry name" value="lambda repressor-like DNA-binding domains"/>
    <property type="match status" value="1"/>
</dbReference>
<keyword evidence="2" id="KW-0805">Transcription regulation</keyword>
<protein>
    <recommendedName>
        <fullName evidence="1">Catabolite control protein A</fullName>
    </recommendedName>
</protein>
<dbReference type="SUPFAM" id="SSF47413">
    <property type="entry name" value="lambda repressor-like DNA-binding domains"/>
    <property type="match status" value="1"/>
</dbReference>
<reference evidence="6 7" key="1">
    <citation type="submission" date="2016-11" db="EMBL/GenBank/DDBJ databases">
        <title>Comparative genomics of Acidibacillus ferroxidans species.</title>
        <authorList>
            <person name="Oliveira G."/>
            <person name="Nunes G."/>
            <person name="Oliveira R."/>
            <person name="Araujo F."/>
            <person name="Salim A."/>
            <person name="Scholte L."/>
            <person name="Morais D."/>
            <person name="Nancucheo I."/>
            <person name="Johnson D.B."/>
            <person name="Grail B."/>
            <person name="Bittencourt J."/>
            <person name="Valadares R."/>
        </authorList>
    </citation>
    <scope>NUCLEOTIDE SEQUENCE [LARGE SCALE GENOMIC DNA]</scope>
    <source>
        <strain evidence="6 7">Y002</strain>
    </source>
</reference>
<dbReference type="Gene3D" id="3.40.50.2300">
    <property type="match status" value="2"/>
</dbReference>
<dbReference type="PANTHER" id="PTHR30146:SF150">
    <property type="entry name" value="ARABINOSE METABOLISM TRANSCRIPTIONAL REPRESSOR"/>
    <property type="match status" value="1"/>
</dbReference>
<dbReference type="InterPro" id="IPR028082">
    <property type="entry name" value="Peripla_BP_I"/>
</dbReference>
<evidence type="ECO:0000313" key="7">
    <source>
        <dbReference type="Proteomes" id="UP000245380"/>
    </source>
</evidence>
<dbReference type="EMBL" id="MPDK01000001">
    <property type="protein sequence ID" value="PWI59054.1"/>
    <property type="molecule type" value="Genomic_DNA"/>
</dbReference>
<evidence type="ECO:0000313" key="6">
    <source>
        <dbReference type="EMBL" id="PWI59054.1"/>
    </source>
</evidence>
<sequence>MSATIYDVAREAGVSMATVSRVMNDTAVVKEETKKRVLDAIAKLSYRPNAVARGLASKRTKTIGVIVPDVSAAFMAELVRGIEDIANMYHYHIILCNSDGQLDRERDLVGTMWEKQVDGLLFMSPKLRQEHIDTFEEAQLPIVLCRTDDPEKRIPSVNINNKQAAIDVVDYLAAKGCKSIAFVGAKAGLKSLTDERRAGFLQATERNAITSQLIDVPSETYSGALKFLKDALQTSPVRAIVAANDELAIAAEHVAQDLKLRIPEDVMIVGFDNTKLTEMSRPPLTTVAQSMYDYGAVAMRFLTKLLSDEPISTYTVVLPHQILERESTAPKFVK</sequence>
<organism evidence="6 7">
    <name type="scientific">Sulfoacidibacillus thermotolerans</name>
    <name type="common">Acidibacillus sulfuroxidans</name>
    <dbReference type="NCBI Taxonomy" id="1765684"/>
    <lineage>
        <taxon>Bacteria</taxon>
        <taxon>Bacillati</taxon>
        <taxon>Bacillota</taxon>
        <taxon>Bacilli</taxon>
        <taxon>Bacillales</taxon>
        <taxon>Alicyclobacillaceae</taxon>
        <taxon>Sulfoacidibacillus</taxon>
    </lineage>
</organism>